<evidence type="ECO:0000256" key="1">
    <source>
        <dbReference type="SAM" id="Phobius"/>
    </source>
</evidence>
<dbReference type="AlphaFoldDB" id="A0A2G9TVA4"/>
<evidence type="ECO:0000313" key="3">
    <source>
        <dbReference type="Proteomes" id="UP000230423"/>
    </source>
</evidence>
<dbReference type="EMBL" id="KZ354074">
    <property type="protein sequence ID" value="PIO61180.1"/>
    <property type="molecule type" value="Genomic_DNA"/>
</dbReference>
<feature type="non-terminal residue" evidence="2">
    <location>
        <position position="105"/>
    </location>
</feature>
<protein>
    <submittedName>
        <fullName evidence="2">Uncharacterized protein</fullName>
    </submittedName>
</protein>
<feature type="transmembrane region" description="Helical" evidence="1">
    <location>
        <begin position="31"/>
        <end position="57"/>
    </location>
</feature>
<keyword evidence="1" id="KW-0812">Transmembrane</keyword>
<reference evidence="2 3" key="1">
    <citation type="submission" date="2015-09" db="EMBL/GenBank/DDBJ databases">
        <title>Draft genome of the parasitic nematode Teladorsagia circumcincta isolate WARC Sus (inbred).</title>
        <authorList>
            <person name="Mitreva M."/>
        </authorList>
    </citation>
    <scope>NUCLEOTIDE SEQUENCE [LARGE SCALE GENOMIC DNA]</scope>
    <source>
        <strain evidence="2 3">S</strain>
    </source>
</reference>
<name>A0A2G9TVA4_TELCI</name>
<accession>A0A2G9TVA4</accession>
<keyword evidence="3" id="KW-1185">Reference proteome</keyword>
<keyword evidence="1" id="KW-1133">Transmembrane helix</keyword>
<gene>
    <name evidence="2" type="ORF">TELCIR_17305</name>
</gene>
<organism evidence="2 3">
    <name type="scientific">Teladorsagia circumcincta</name>
    <name type="common">Brown stomach worm</name>
    <name type="synonym">Ostertagia circumcincta</name>
    <dbReference type="NCBI Taxonomy" id="45464"/>
    <lineage>
        <taxon>Eukaryota</taxon>
        <taxon>Metazoa</taxon>
        <taxon>Ecdysozoa</taxon>
        <taxon>Nematoda</taxon>
        <taxon>Chromadorea</taxon>
        <taxon>Rhabditida</taxon>
        <taxon>Rhabditina</taxon>
        <taxon>Rhabditomorpha</taxon>
        <taxon>Strongyloidea</taxon>
        <taxon>Trichostrongylidae</taxon>
        <taxon>Teladorsagia</taxon>
    </lineage>
</organism>
<dbReference type="Proteomes" id="UP000230423">
    <property type="component" value="Unassembled WGS sequence"/>
</dbReference>
<sequence>FLASTREHTSPPAVVVMCETSSDSRLLVERYFLMGVFGSGLALFGLLANGLLAILFLTRSNYRDRLCTAGIASIMRYQQLGGADGAWCQPISEGGVIPLFEKDKT</sequence>
<keyword evidence="1" id="KW-0472">Membrane</keyword>
<proteinExistence type="predicted"/>
<feature type="non-terminal residue" evidence="2">
    <location>
        <position position="1"/>
    </location>
</feature>
<evidence type="ECO:0000313" key="2">
    <source>
        <dbReference type="EMBL" id="PIO61180.1"/>
    </source>
</evidence>